<dbReference type="CDD" id="cd03768">
    <property type="entry name" value="SR_ResInv"/>
    <property type="match status" value="1"/>
</dbReference>
<dbReference type="InterPro" id="IPR006119">
    <property type="entry name" value="Resolv_N"/>
</dbReference>
<dbReference type="Pfam" id="PF00239">
    <property type="entry name" value="Resolvase"/>
    <property type="match status" value="1"/>
</dbReference>
<comment type="caution">
    <text evidence="7">The sequence shown here is derived from an EMBL/GenBank/DDBJ whole genome shotgun (WGS) entry which is preliminary data.</text>
</comment>
<reference evidence="7 8" key="1">
    <citation type="submission" date="2018-01" db="EMBL/GenBank/DDBJ databases">
        <title>The complete genome sequence of Chromatium okenii LaCa, a purple sulfur bacterium with a turbulent life.</title>
        <authorList>
            <person name="Luedin S.M."/>
            <person name="Liechti N."/>
            <person name="Storelli N."/>
            <person name="Danza F."/>
            <person name="Wittwer M."/>
            <person name="Pothier J.F."/>
            <person name="Tonolla M.A."/>
        </authorList>
    </citation>
    <scope>NUCLEOTIDE SEQUENCE [LARGE SCALE GENOMIC DNA]</scope>
    <source>
        <strain evidence="7 8">LaCa</strain>
    </source>
</reference>
<evidence type="ECO:0000259" key="6">
    <source>
        <dbReference type="PROSITE" id="PS51736"/>
    </source>
</evidence>
<evidence type="ECO:0000256" key="1">
    <source>
        <dbReference type="ARBA" id="ARBA00022908"/>
    </source>
</evidence>
<dbReference type="GO" id="GO:0000150">
    <property type="term" value="F:DNA strand exchange activity"/>
    <property type="evidence" value="ECO:0007669"/>
    <property type="project" value="InterPro"/>
</dbReference>
<evidence type="ECO:0000313" key="8">
    <source>
        <dbReference type="Proteomes" id="UP000239936"/>
    </source>
</evidence>
<dbReference type="AlphaFoldDB" id="A0A2S7XTZ6"/>
<dbReference type="GO" id="GO:0015074">
    <property type="term" value="P:DNA integration"/>
    <property type="evidence" value="ECO:0007669"/>
    <property type="project" value="UniProtKB-KW"/>
</dbReference>
<dbReference type="Gene3D" id="3.40.50.1390">
    <property type="entry name" value="Resolvase, N-terminal catalytic domain"/>
    <property type="match status" value="1"/>
</dbReference>
<dbReference type="PROSITE" id="PS51736">
    <property type="entry name" value="RECOMBINASES_3"/>
    <property type="match status" value="1"/>
</dbReference>
<name>A0A2S7XTZ6_9GAMM</name>
<accession>A0A2S7XTZ6</accession>
<dbReference type="InterPro" id="IPR050639">
    <property type="entry name" value="SSR_resolvase"/>
</dbReference>
<keyword evidence="3" id="KW-0233">DNA recombination</keyword>
<dbReference type="SUPFAM" id="SSF53041">
    <property type="entry name" value="Resolvase-like"/>
    <property type="match status" value="1"/>
</dbReference>
<dbReference type="PROSITE" id="PS00397">
    <property type="entry name" value="RECOMBINASES_1"/>
    <property type="match status" value="1"/>
</dbReference>
<gene>
    <name evidence="7" type="ORF">CXB77_05130</name>
</gene>
<feature type="domain" description="Resolvase/invertase-type recombinase catalytic" evidence="6">
    <location>
        <begin position="3"/>
        <end position="148"/>
    </location>
</feature>
<keyword evidence="1" id="KW-0229">DNA integration</keyword>
<dbReference type="InterPro" id="IPR038109">
    <property type="entry name" value="DNA_bind_recomb_sf"/>
</dbReference>
<dbReference type="OrthoDB" id="9811097at2"/>
<dbReference type="GO" id="GO:0003677">
    <property type="term" value="F:DNA binding"/>
    <property type="evidence" value="ECO:0007669"/>
    <property type="project" value="UniProtKB-KW"/>
</dbReference>
<evidence type="ECO:0000256" key="3">
    <source>
        <dbReference type="ARBA" id="ARBA00023172"/>
    </source>
</evidence>
<feature type="active site" description="O-(5'-phospho-DNA)-serine intermediate" evidence="4 5">
    <location>
        <position position="11"/>
    </location>
</feature>
<keyword evidence="8" id="KW-1185">Reference proteome</keyword>
<dbReference type="RefSeq" id="WP_105073059.1">
    <property type="nucleotide sequence ID" value="NZ_PPGH01000025.1"/>
</dbReference>
<evidence type="ECO:0000256" key="4">
    <source>
        <dbReference type="PIRSR" id="PIRSR606118-50"/>
    </source>
</evidence>
<dbReference type="Proteomes" id="UP000239936">
    <property type="component" value="Unassembled WGS sequence"/>
</dbReference>
<dbReference type="InterPro" id="IPR036162">
    <property type="entry name" value="Resolvase-like_N_sf"/>
</dbReference>
<dbReference type="PANTHER" id="PTHR30461">
    <property type="entry name" value="DNA-INVERTASE FROM LAMBDOID PROPHAGE"/>
    <property type="match status" value="1"/>
</dbReference>
<proteinExistence type="predicted"/>
<organism evidence="7 8">
    <name type="scientific">Chromatium okenii</name>
    <dbReference type="NCBI Taxonomy" id="61644"/>
    <lineage>
        <taxon>Bacteria</taxon>
        <taxon>Pseudomonadati</taxon>
        <taxon>Pseudomonadota</taxon>
        <taxon>Gammaproteobacteria</taxon>
        <taxon>Chromatiales</taxon>
        <taxon>Chromatiaceae</taxon>
        <taxon>Chromatium</taxon>
    </lineage>
</organism>
<dbReference type="InterPro" id="IPR006118">
    <property type="entry name" value="Recombinase_CS"/>
</dbReference>
<evidence type="ECO:0000313" key="7">
    <source>
        <dbReference type="EMBL" id="PQJ96901.1"/>
    </source>
</evidence>
<sequence>MATAYGYIRVSTDKQATTGISLDAQRAKIQAWIELNGYEFGGIYEDAGISGTKQHRVGLDAVLSVANKGDAIVAYAISRFARSTKHLLEISEELAAREIDMVSVSERIDTTSAAGKMVFRIMAVMAEFERDLIVERVTGCLANKKARGERIGRPRYGFECSNKTLTVNDNEQGVIARVKKLRKEGLSWRKIAAALCEDGIKSRTGKVFMPSQLVRMIDAIPDCYKLFDSNVDSVTVCASQ</sequence>
<protein>
    <submittedName>
        <fullName evidence="7">Recombinase family protein</fullName>
    </submittedName>
</protein>
<dbReference type="SMART" id="SM00857">
    <property type="entry name" value="Resolvase"/>
    <property type="match status" value="1"/>
</dbReference>
<dbReference type="Gene3D" id="3.90.1750.20">
    <property type="entry name" value="Putative Large Serine Recombinase, Chain B, Domain 2"/>
    <property type="match status" value="1"/>
</dbReference>
<evidence type="ECO:0000256" key="2">
    <source>
        <dbReference type="ARBA" id="ARBA00023125"/>
    </source>
</evidence>
<dbReference type="PANTHER" id="PTHR30461:SF2">
    <property type="entry name" value="SERINE RECOMBINASE PINE-RELATED"/>
    <property type="match status" value="1"/>
</dbReference>
<keyword evidence="2" id="KW-0238">DNA-binding</keyword>
<dbReference type="EMBL" id="PPGH01000025">
    <property type="protein sequence ID" value="PQJ96901.1"/>
    <property type="molecule type" value="Genomic_DNA"/>
</dbReference>
<evidence type="ECO:0000256" key="5">
    <source>
        <dbReference type="PROSITE-ProRule" id="PRU10137"/>
    </source>
</evidence>